<keyword evidence="1" id="KW-0597">Phosphoprotein</keyword>
<dbReference type="STRING" id="296218.AWN68_17370"/>
<proteinExistence type="predicted"/>
<dbReference type="Proteomes" id="UP000075615">
    <property type="component" value="Unassembled WGS sequence"/>
</dbReference>
<reference evidence="4 5" key="1">
    <citation type="submission" date="2016-01" db="EMBL/GenBank/DDBJ databases">
        <title>Genome sequencing of Roseivirga echinicomitans KMM 6058.</title>
        <authorList>
            <person name="Selvaratnam C."/>
            <person name="Thevarajoo S."/>
            <person name="Goh K.M."/>
            <person name="Ee R."/>
            <person name="Chan K.-G."/>
            <person name="Chong C.S."/>
        </authorList>
    </citation>
    <scope>NUCLEOTIDE SEQUENCE [LARGE SCALE GENOMIC DNA]</scope>
    <source>
        <strain evidence="4 5">KMM 6058</strain>
    </source>
</reference>
<dbReference type="EMBL" id="LRDB01000008">
    <property type="protein sequence ID" value="KYG80268.1"/>
    <property type="molecule type" value="Genomic_DNA"/>
</dbReference>
<dbReference type="PROSITE" id="PS50930">
    <property type="entry name" value="HTH_LYTTR"/>
    <property type="match status" value="1"/>
</dbReference>
<dbReference type="InterPro" id="IPR011006">
    <property type="entry name" value="CheY-like_superfamily"/>
</dbReference>
<accession>A0A150XND6</accession>
<evidence type="ECO:0000256" key="1">
    <source>
        <dbReference type="PROSITE-ProRule" id="PRU00169"/>
    </source>
</evidence>
<dbReference type="SMART" id="SM00850">
    <property type="entry name" value="LytTR"/>
    <property type="match status" value="1"/>
</dbReference>
<dbReference type="OrthoDB" id="2168082at2"/>
<sequence length="235" mass="27099">MKFNCIVVDDEPLAREGIKDYIDRVGWLDWQGEFKNASEAEVFLKDQAVDLMFIDINMPKVSGLELVESLKPKPLIIFITAYREFASESYELDAVDYLVKPVSFERFYKAVDKAYKQLQNLNNASEEAFYVKVDRVITKVLMEDVLYIEGMKDYIKIHLKDQSSLVTLISLKQIENLLPSHLFVRVQRSFIIAKNKVNAIDGNLIKIGETRITIAPNLRSKVLSKILGNKFWKRG</sequence>
<evidence type="ECO:0000259" key="2">
    <source>
        <dbReference type="PROSITE" id="PS50110"/>
    </source>
</evidence>
<keyword evidence="5" id="KW-1185">Reference proteome</keyword>
<dbReference type="Gene3D" id="3.40.50.2300">
    <property type="match status" value="1"/>
</dbReference>
<dbReference type="AlphaFoldDB" id="A0A150XND6"/>
<evidence type="ECO:0000313" key="4">
    <source>
        <dbReference type="EMBL" id="KYG80268.1"/>
    </source>
</evidence>
<dbReference type="PANTHER" id="PTHR37299:SF1">
    <property type="entry name" value="STAGE 0 SPORULATION PROTEIN A HOMOLOG"/>
    <property type="match status" value="1"/>
</dbReference>
<dbReference type="PANTHER" id="PTHR37299">
    <property type="entry name" value="TRANSCRIPTIONAL REGULATOR-RELATED"/>
    <property type="match status" value="1"/>
</dbReference>
<gene>
    <name evidence="4" type="ORF">AWN68_17370</name>
</gene>
<dbReference type="GO" id="GO:0000156">
    <property type="term" value="F:phosphorelay response regulator activity"/>
    <property type="evidence" value="ECO:0007669"/>
    <property type="project" value="InterPro"/>
</dbReference>
<dbReference type="InterPro" id="IPR046947">
    <property type="entry name" value="LytR-like"/>
</dbReference>
<dbReference type="SMART" id="SM00448">
    <property type="entry name" value="REC"/>
    <property type="match status" value="1"/>
</dbReference>
<feature type="domain" description="Response regulatory" evidence="2">
    <location>
        <begin position="4"/>
        <end position="115"/>
    </location>
</feature>
<dbReference type="Pfam" id="PF04397">
    <property type="entry name" value="LytTR"/>
    <property type="match status" value="1"/>
</dbReference>
<evidence type="ECO:0008006" key="6">
    <source>
        <dbReference type="Google" id="ProtNLM"/>
    </source>
</evidence>
<name>A0A150XND6_9BACT</name>
<dbReference type="RefSeq" id="WP_068413916.1">
    <property type="nucleotide sequence ID" value="NZ_LRDB01000008.1"/>
</dbReference>
<dbReference type="InterPro" id="IPR001789">
    <property type="entry name" value="Sig_transdc_resp-reg_receiver"/>
</dbReference>
<evidence type="ECO:0000313" key="5">
    <source>
        <dbReference type="Proteomes" id="UP000075615"/>
    </source>
</evidence>
<dbReference type="GO" id="GO:0003677">
    <property type="term" value="F:DNA binding"/>
    <property type="evidence" value="ECO:0007669"/>
    <property type="project" value="InterPro"/>
</dbReference>
<feature type="modified residue" description="4-aspartylphosphate" evidence="1">
    <location>
        <position position="55"/>
    </location>
</feature>
<dbReference type="InterPro" id="IPR007492">
    <property type="entry name" value="LytTR_DNA-bd_dom"/>
</dbReference>
<protein>
    <recommendedName>
        <fullName evidence="6">Two-component system response regulator</fullName>
    </recommendedName>
</protein>
<feature type="domain" description="HTH LytTR-type" evidence="3">
    <location>
        <begin position="129"/>
        <end position="201"/>
    </location>
</feature>
<dbReference type="PROSITE" id="PS50110">
    <property type="entry name" value="RESPONSE_REGULATORY"/>
    <property type="match status" value="1"/>
</dbReference>
<comment type="caution">
    <text evidence="4">The sequence shown here is derived from an EMBL/GenBank/DDBJ whole genome shotgun (WGS) entry which is preliminary data.</text>
</comment>
<dbReference type="Pfam" id="PF00072">
    <property type="entry name" value="Response_reg"/>
    <property type="match status" value="1"/>
</dbReference>
<dbReference type="Gene3D" id="2.40.50.1020">
    <property type="entry name" value="LytTr DNA-binding domain"/>
    <property type="match status" value="1"/>
</dbReference>
<organism evidence="4 5">
    <name type="scientific">Roseivirga echinicomitans</name>
    <dbReference type="NCBI Taxonomy" id="296218"/>
    <lineage>
        <taxon>Bacteria</taxon>
        <taxon>Pseudomonadati</taxon>
        <taxon>Bacteroidota</taxon>
        <taxon>Cytophagia</taxon>
        <taxon>Cytophagales</taxon>
        <taxon>Roseivirgaceae</taxon>
        <taxon>Roseivirga</taxon>
    </lineage>
</organism>
<dbReference type="SUPFAM" id="SSF52172">
    <property type="entry name" value="CheY-like"/>
    <property type="match status" value="1"/>
</dbReference>
<evidence type="ECO:0000259" key="3">
    <source>
        <dbReference type="PROSITE" id="PS50930"/>
    </source>
</evidence>